<feature type="compositionally biased region" description="Polar residues" evidence="1">
    <location>
        <begin position="167"/>
        <end position="186"/>
    </location>
</feature>
<comment type="caution">
    <text evidence="2">The sequence shown here is derived from an EMBL/GenBank/DDBJ whole genome shotgun (WGS) entry which is preliminary data.</text>
</comment>
<dbReference type="RefSeq" id="XP_040779158.1">
    <property type="nucleotide sequence ID" value="XM_040925876.1"/>
</dbReference>
<name>A0A9P5CS47_CRYP1</name>
<sequence>MASSGGLSNCIVAFMAVYPNSPSKQAIEAIQDNRHWHGLCRKAPLPLPITVTDGLLTQFVFGAAPGCDFRLPELDGVKQQCLSLRFEGQRLILQDLDSGSHSDNPAISEDGQTFCRIGGPFLTLWDGSRAHPGVHLRFHSELKFFLFVNENVLPCISGIVSALSRQRQSLEENPSPSTTESGQDFQQDLELQGPQMKMAEMSDNRYPAH</sequence>
<evidence type="ECO:0000256" key="1">
    <source>
        <dbReference type="SAM" id="MobiDB-lite"/>
    </source>
</evidence>
<dbReference type="Proteomes" id="UP000803844">
    <property type="component" value="Unassembled WGS sequence"/>
</dbReference>
<protein>
    <submittedName>
        <fullName evidence="2">Uncharacterized protein</fullName>
    </submittedName>
</protein>
<evidence type="ECO:0000313" key="2">
    <source>
        <dbReference type="EMBL" id="KAF3768197.1"/>
    </source>
</evidence>
<reference evidence="2" key="1">
    <citation type="journal article" date="2020" name="Phytopathology">
        <title>Genome sequence of the chestnut blight fungus Cryphonectria parasitica EP155: A fundamental resource for an archetypical invasive plant pathogen.</title>
        <authorList>
            <person name="Crouch J.A."/>
            <person name="Dawe A."/>
            <person name="Aerts A."/>
            <person name="Barry K."/>
            <person name="Churchill A.C.L."/>
            <person name="Grimwood J."/>
            <person name="Hillman B."/>
            <person name="Milgroom M.G."/>
            <person name="Pangilinan J."/>
            <person name="Smith M."/>
            <person name="Salamov A."/>
            <person name="Schmutz J."/>
            <person name="Yadav J."/>
            <person name="Grigoriev I.V."/>
            <person name="Nuss D."/>
        </authorList>
    </citation>
    <scope>NUCLEOTIDE SEQUENCE</scope>
    <source>
        <strain evidence="2">EP155</strain>
    </source>
</reference>
<dbReference type="EMBL" id="MU032345">
    <property type="protein sequence ID" value="KAF3768197.1"/>
    <property type="molecule type" value="Genomic_DNA"/>
</dbReference>
<dbReference type="GeneID" id="63843005"/>
<accession>A0A9P5CS47</accession>
<proteinExistence type="predicted"/>
<dbReference type="AlphaFoldDB" id="A0A9P5CS47"/>
<gene>
    <name evidence="2" type="ORF">M406DRAFT_75535</name>
</gene>
<keyword evidence="3" id="KW-1185">Reference proteome</keyword>
<evidence type="ECO:0000313" key="3">
    <source>
        <dbReference type="Proteomes" id="UP000803844"/>
    </source>
</evidence>
<feature type="region of interest" description="Disordered" evidence="1">
    <location>
        <begin position="167"/>
        <end position="209"/>
    </location>
</feature>
<organism evidence="2 3">
    <name type="scientific">Cryphonectria parasitica (strain ATCC 38755 / EP155)</name>
    <dbReference type="NCBI Taxonomy" id="660469"/>
    <lineage>
        <taxon>Eukaryota</taxon>
        <taxon>Fungi</taxon>
        <taxon>Dikarya</taxon>
        <taxon>Ascomycota</taxon>
        <taxon>Pezizomycotina</taxon>
        <taxon>Sordariomycetes</taxon>
        <taxon>Sordariomycetidae</taxon>
        <taxon>Diaporthales</taxon>
        <taxon>Cryphonectriaceae</taxon>
        <taxon>Cryphonectria-Endothia species complex</taxon>
        <taxon>Cryphonectria</taxon>
    </lineage>
</organism>